<sequence>MATWSDSDSSNSDEDNKVANLCLIAIEEPKHPAPKCARGESCSTRLDHHLLIECFVDSDALKKFNTYFATHAIQISPPVNLNFLTNTLQFKYLNQLRDWGWLECLQLRGLCYENLVLAFYSNTKLKHNLNTHLVQSITSSIMGKEITISVEILSSYLSITNKGDEHHTDSYDTSLTKPNDYVGYDIDIHDHILHLISTWIIAPTNKHSGFHHTDYWI</sequence>
<dbReference type="EMBL" id="JARKNE010000010">
    <property type="protein sequence ID" value="KAK5793259.1"/>
    <property type="molecule type" value="Genomic_DNA"/>
</dbReference>
<accession>A0ABR0NEN0</accession>
<comment type="caution">
    <text evidence="1">The sequence shown here is derived from an EMBL/GenBank/DDBJ whole genome shotgun (WGS) entry which is preliminary data.</text>
</comment>
<dbReference type="Proteomes" id="UP001358586">
    <property type="component" value="Chromosome 10"/>
</dbReference>
<evidence type="ECO:0000313" key="2">
    <source>
        <dbReference type="Proteomes" id="UP001358586"/>
    </source>
</evidence>
<gene>
    <name evidence="1" type="ORF">PVK06_034399</name>
</gene>
<reference evidence="1 2" key="1">
    <citation type="submission" date="2023-03" db="EMBL/GenBank/DDBJ databases">
        <title>WGS of Gossypium arboreum.</title>
        <authorList>
            <person name="Yu D."/>
        </authorList>
    </citation>
    <scope>NUCLEOTIDE SEQUENCE [LARGE SCALE GENOMIC DNA]</scope>
    <source>
        <tissue evidence="1">Leaf</tissue>
    </source>
</reference>
<keyword evidence="2" id="KW-1185">Reference proteome</keyword>
<name>A0ABR0NEN0_GOSAR</name>
<protein>
    <submittedName>
        <fullName evidence="1">Uncharacterized protein</fullName>
    </submittedName>
</protein>
<evidence type="ECO:0000313" key="1">
    <source>
        <dbReference type="EMBL" id="KAK5793259.1"/>
    </source>
</evidence>
<organism evidence="1 2">
    <name type="scientific">Gossypium arboreum</name>
    <name type="common">Tree cotton</name>
    <name type="synonym">Gossypium nanking</name>
    <dbReference type="NCBI Taxonomy" id="29729"/>
    <lineage>
        <taxon>Eukaryota</taxon>
        <taxon>Viridiplantae</taxon>
        <taxon>Streptophyta</taxon>
        <taxon>Embryophyta</taxon>
        <taxon>Tracheophyta</taxon>
        <taxon>Spermatophyta</taxon>
        <taxon>Magnoliopsida</taxon>
        <taxon>eudicotyledons</taxon>
        <taxon>Gunneridae</taxon>
        <taxon>Pentapetalae</taxon>
        <taxon>rosids</taxon>
        <taxon>malvids</taxon>
        <taxon>Malvales</taxon>
        <taxon>Malvaceae</taxon>
        <taxon>Malvoideae</taxon>
        <taxon>Gossypium</taxon>
    </lineage>
</organism>
<proteinExistence type="predicted"/>